<evidence type="ECO:0000259" key="1">
    <source>
        <dbReference type="Pfam" id="PF01979"/>
    </source>
</evidence>
<feature type="domain" description="Amidohydrolase-related" evidence="1">
    <location>
        <begin position="307"/>
        <end position="398"/>
    </location>
</feature>
<dbReference type="EMBL" id="UOGD01000376">
    <property type="protein sequence ID" value="VAX27260.1"/>
    <property type="molecule type" value="Genomic_DNA"/>
</dbReference>
<dbReference type="AlphaFoldDB" id="A0A3B1CX60"/>
<evidence type="ECO:0000313" key="2">
    <source>
        <dbReference type="EMBL" id="VAX27260.1"/>
    </source>
</evidence>
<dbReference type="InterPro" id="IPR011059">
    <property type="entry name" value="Metal-dep_hydrolase_composite"/>
</dbReference>
<dbReference type="InterPro" id="IPR032466">
    <property type="entry name" value="Metal_Hydrolase"/>
</dbReference>
<reference evidence="2" key="1">
    <citation type="submission" date="2018-06" db="EMBL/GenBank/DDBJ databases">
        <authorList>
            <person name="Zhirakovskaya E."/>
        </authorList>
    </citation>
    <scope>NUCLEOTIDE SEQUENCE</scope>
</reference>
<dbReference type="PANTHER" id="PTHR43135:SF3">
    <property type="entry name" value="ALPHA-D-RIBOSE 1-METHYLPHOSPHONATE 5-TRIPHOSPHATE DIPHOSPHATASE"/>
    <property type="match status" value="1"/>
</dbReference>
<dbReference type="Pfam" id="PF01979">
    <property type="entry name" value="Amidohydro_1"/>
    <property type="match status" value="1"/>
</dbReference>
<proteinExistence type="predicted"/>
<gene>
    <name evidence="2" type="ORF">MNBD_IGNAVI01-1123</name>
</gene>
<accession>A0A3B1CX60</accession>
<dbReference type="InterPro" id="IPR006680">
    <property type="entry name" value="Amidohydro-rel"/>
</dbReference>
<protein>
    <recommendedName>
        <fullName evidence="1">Amidohydrolase-related domain-containing protein</fullName>
    </recommendedName>
</protein>
<dbReference type="SUPFAM" id="SSF51556">
    <property type="entry name" value="Metallo-dependent hydrolases"/>
    <property type="match status" value="1"/>
</dbReference>
<dbReference type="SUPFAM" id="SSF51338">
    <property type="entry name" value="Composite domain of metallo-dependent hydrolases"/>
    <property type="match status" value="1"/>
</dbReference>
<dbReference type="PANTHER" id="PTHR43135">
    <property type="entry name" value="ALPHA-D-RIBOSE 1-METHYLPHOSPHONATE 5-TRIPHOSPHATE DIPHOSPHATASE"/>
    <property type="match status" value="1"/>
</dbReference>
<name>A0A3B1CX60_9ZZZZ</name>
<organism evidence="2">
    <name type="scientific">hydrothermal vent metagenome</name>
    <dbReference type="NCBI Taxonomy" id="652676"/>
    <lineage>
        <taxon>unclassified sequences</taxon>
        <taxon>metagenomes</taxon>
        <taxon>ecological metagenomes</taxon>
    </lineage>
</organism>
<dbReference type="Gene3D" id="3.20.20.140">
    <property type="entry name" value="Metal-dependent hydrolases"/>
    <property type="match status" value="1"/>
</dbReference>
<sequence length="432" mass="47051">MKKILIMILLTIAISVVTIGQTKPLAFVGAKIYTAAGPIIIDGVLIVKNGKIIEIGSVDEISLPSDAKIINAKGKVITPGLVDTHTHIGLDWGFDADSPTQPAIRMLDAINPNHDTFNRARAGGITTVNIMNGSGHLMSGQTVYLKTKKVNDVADMLFCDDIQNGICGGMKMANGTNSMRKKPFPGTRGKSAALVRQLFYKAINYKDKIDAADGDASKMPPNDIGLNAVVEVLDGKRVVHYHTHRADDILTVLRLKKEFGFKLVLHHVSEGWKVADEIAKANVPCSVIIVDSPGGKLEAVDLRYGTARILKDAGVAVAMHTDDWITDSRLFLRSAALAMRAGLSEEDAIRSLTIEGAKMLELDNRIGSIEKGKDADFIVLSGYPFSTYTHVEQTWIDGEKVFDRSNENDRKFAVGGYNIYRSAGHTHNLEKE</sequence>
<dbReference type="InterPro" id="IPR051781">
    <property type="entry name" value="Metallo-dep_Hydrolase"/>
</dbReference>
<dbReference type="GO" id="GO:0016810">
    <property type="term" value="F:hydrolase activity, acting on carbon-nitrogen (but not peptide) bonds"/>
    <property type="evidence" value="ECO:0007669"/>
    <property type="project" value="InterPro"/>
</dbReference>